<evidence type="ECO:0000256" key="1">
    <source>
        <dbReference type="PIRNR" id="PIRNR000915"/>
    </source>
</evidence>
<sequence>MAKGNDYAFIFDLDGTVYLGGQALPGAVETLQWVRASGAQVRFVTNNPRFSRDFYANKLTKMGIPTTTDEMVTSAHLTAEYLKKHPEFGSIYIIGEDQLRQELHDVGIIPIDHAEADTVVVSFDTTLTYDKLMKGYQALKNGARFIATNPDPVCPSPDGGLVDAGAIIAALEVSTGRTIEQVIGKPSRLLAKLLSDQFQIPPERCIVVGDRLNTDVRMGKDAGMIAVWINPSGELCPDPNLKPDFTIRSIADLPSVLTLPKVKLQK</sequence>
<dbReference type="RefSeq" id="WP_376845563.1">
    <property type="nucleotide sequence ID" value="NZ_JBHSFW010000002.1"/>
</dbReference>
<keyword evidence="3" id="KW-1185">Reference proteome</keyword>
<gene>
    <name evidence="2" type="ORF">ACFO4N_07165</name>
</gene>
<comment type="similarity">
    <text evidence="1">Belongs to the HAD-like hydrolase superfamily. NagD family.</text>
</comment>
<dbReference type="Proteomes" id="UP001596022">
    <property type="component" value="Unassembled WGS sequence"/>
</dbReference>
<keyword evidence="1" id="KW-0479">Metal-binding</keyword>
<comment type="function">
    <text evidence="1">Catalyzes the dephosphorylation of 2-6 carbon acid sugars in vitro.</text>
</comment>
<dbReference type="PANTHER" id="PTHR19288">
    <property type="entry name" value="4-NITROPHENYLPHOSPHATASE-RELATED"/>
    <property type="match status" value="1"/>
</dbReference>
<keyword evidence="2" id="KW-0378">Hydrolase</keyword>
<evidence type="ECO:0000313" key="2">
    <source>
        <dbReference type="EMBL" id="MFC4618513.1"/>
    </source>
</evidence>
<dbReference type="InterPro" id="IPR036412">
    <property type="entry name" value="HAD-like_sf"/>
</dbReference>
<keyword evidence="1" id="KW-0460">Magnesium</keyword>
<dbReference type="Pfam" id="PF13344">
    <property type="entry name" value="Hydrolase_6"/>
    <property type="match status" value="1"/>
</dbReference>
<dbReference type="NCBIfam" id="TIGR01460">
    <property type="entry name" value="HAD-SF-IIA"/>
    <property type="match status" value="1"/>
</dbReference>
<evidence type="ECO:0000313" key="3">
    <source>
        <dbReference type="Proteomes" id="UP001596022"/>
    </source>
</evidence>
<organism evidence="2 3">
    <name type="scientific">Camelliibacillus cellulosilyticus</name>
    <dbReference type="NCBI Taxonomy" id="2174486"/>
    <lineage>
        <taxon>Bacteria</taxon>
        <taxon>Bacillati</taxon>
        <taxon>Bacillota</taxon>
        <taxon>Bacilli</taxon>
        <taxon>Bacillales</taxon>
        <taxon>Sporolactobacillaceae</taxon>
        <taxon>Camelliibacillus</taxon>
    </lineage>
</organism>
<dbReference type="InterPro" id="IPR023214">
    <property type="entry name" value="HAD_sf"/>
</dbReference>
<dbReference type="EMBL" id="JBHSFW010000002">
    <property type="protein sequence ID" value="MFC4618513.1"/>
    <property type="molecule type" value="Genomic_DNA"/>
</dbReference>
<dbReference type="GO" id="GO:0016787">
    <property type="term" value="F:hydrolase activity"/>
    <property type="evidence" value="ECO:0007669"/>
    <property type="project" value="UniProtKB-KW"/>
</dbReference>
<dbReference type="EC" id="3.1.3.-" evidence="1"/>
<dbReference type="PANTHER" id="PTHR19288:SF46">
    <property type="entry name" value="HALOACID DEHALOGENASE-LIKE HYDROLASE DOMAIN-CONTAINING PROTEIN 2"/>
    <property type="match status" value="1"/>
</dbReference>
<dbReference type="Gene3D" id="3.40.50.1000">
    <property type="entry name" value="HAD superfamily/HAD-like"/>
    <property type="match status" value="2"/>
</dbReference>
<name>A0ABV9GNJ0_9BACL</name>
<dbReference type="PIRSF" id="PIRSF000915">
    <property type="entry name" value="PGP-type_phosphatase"/>
    <property type="match status" value="1"/>
</dbReference>
<proteinExistence type="inferred from homology"/>
<comment type="cofactor">
    <cofactor evidence="1">
        <name>Mg(2+)</name>
        <dbReference type="ChEBI" id="CHEBI:18420"/>
    </cofactor>
</comment>
<dbReference type="SUPFAM" id="SSF56784">
    <property type="entry name" value="HAD-like"/>
    <property type="match status" value="1"/>
</dbReference>
<comment type="caution">
    <text evidence="2">The sequence shown here is derived from an EMBL/GenBank/DDBJ whole genome shotgun (WGS) entry which is preliminary data.</text>
</comment>
<dbReference type="Pfam" id="PF13242">
    <property type="entry name" value="Hydrolase_like"/>
    <property type="match status" value="1"/>
</dbReference>
<accession>A0ABV9GNJ0</accession>
<protein>
    <recommendedName>
        <fullName evidence="1">Acid sugar phosphatase</fullName>
        <ecNumber evidence="1">3.1.3.-</ecNumber>
    </recommendedName>
</protein>
<reference evidence="3" key="1">
    <citation type="journal article" date="2019" name="Int. J. Syst. Evol. Microbiol.">
        <title>The Global Catalogue of Microorganisms (GCM) 10K type strain sequencing project: providing services to taxonomists for standard genome sequencing and annotation.</title>
        <authorList>
            <consortium name="The Broad Institute Genomics Platform"/>
            <consortium name="The Broad Institute Genome Sequencing Center for Infectious Disease"/>
            <person name="Wu L."/>
            <person name="Ma J."/>
        </authorList>
    </citation>
    <scope>NUCLEOTIDE SEQUENCE [LARGE SCALE GENOMIC DNA]</scope>
    <source>
        <strain evidence="3">CGMCC 1.16306</strain>
    </source>
</reference>
<dbReference type="InterPro" id="IPR006357">
    <property type="entry name" value="HAD-SF_hydro_IIA"/>
</dbReference>